<evidence type="ECO:0008006" key="13">
    <source>
        <dbReference type="Google" id="ProtNLM"/>
    </source>
</evidence>
<comment type="similarity">
    <text evidence="2">Belongs to the aromatic acid exporter (TC 2.A.85) family.</text>
</comment>
<evidence type="ECO:0000256" key="3">
    <source>
        <dbReference type="ARBA" id="ARBA00022448"/>
    </source>
</evidence>
<comment type="caution">
    <text evidence="11">The sequence shown here is derived from an EMBL/GenBank/DDBJ whole genome shotgun (WGS) entry which is preliminary data.</text>
</comment>
<keyword evidence="7 10" id="KW-0472">Membrane</keyword>
<feature type="transmembrane region" description="Helical" evidence="10">
    <location>
        <begin position="120"/>
        <end position="139"/>
    </location>
</feature>
<evidence type="ECO:0000256" key="6">
    <source>
        <dbReference type="ARBA" id="ARBA00023065"/>
    </source>
</evidence>
<accession>A0ABS8T6R4</accession>
<organism evidence="11 12">
    <name type="scientific">Datura stramonium</name>
    <name type="common">Jimsonweed</name>
    <name type="synonym">Common thornapple</name>
    <dbReference type="NCBI Taxonomy" id="4076"/>
    <lineage>
        <taxon>Eukaryota</taxon>
        <taxon>Viridiplantae</taxon>
        <taxon>Streptophyta</taxon>
        <taxon>Embryophyta</taxon>
        <taxon>Tracheophyta</taxon>
        <taxon>Spermatophyta</taxon>
        <taxon>Magnoliopsida</taxon>
        <taxon>eudicotyledons</taxon>
        <taxon>Gunneridae</taxon>
        <taxon>Pentapetalae</taxon>
        <taxon>asterids</taxon>
        <taxon>lamiids</taxon>
        <taxon>Solanales</taxon>
        <taxon>Solanaceae</taxon>
        <taxon>Solanoideae</taxon>
        <taxon>Datureae</taxon>
        <taxon>Datura</taxon>
    </lineage>
</organism>
<evidence type="ECO:0000256" key="10">
    <source>
        <dbReference type="SAM" id="Phobius"/>
    </source>
</evidence>
<keyword evidence="3" id="KW-0813">Transport</keyword>
<keyword evidence="5 10" id="KW-1133">Transmembrane helix</keyword>
<feature type="transmembrane region" description="Helical" evidence="10">
    <location>
        <begin position="68"/>
        <end position="87"/>
    </location>
</feature>
<reference evidence="11 12" key="1">
    <citation type="journal article" date="2021" name="BMC Genomics">
        <title>Datura genome reveals duplications of psychoactive alkaloid biosynthetic genes and high mutation rate following tissue culture.</title>
        <authorList>
            <person name="Rajewski A."/>
            <person name="Carter-House D."/>
            <person name="Stajich J."/>
            <person name="Litt A."/>
        </authorList>
    </citation>
    <scope>NUCLEOTIDE SEQUENCE [LARGE SCALE GENOMIC DNA]</scope>
    <source>
        <strain evidence="11">AR-01</strain>
    </source>
</reference>
<evidence type="ECO:0000256" key="7">
    <source>
        <dbReference type="ARBA" id="ARBA00023136"/>
    </source>
</evidence>
<keyword evidence="6" id="KW-0406">Ion transport</keyword>
<evidence type="ECO:0000256" key="9">
    <source>
        <dbReference type="SAM" id="MobiDB-lite"/>
    </source>
</evidence>
<feature type="transmembrane region" description="Helical" evidence="10">
    <location>
        <begin position="151"/>
        <end position="170"/>
    </location>
</feature>
<evidence type="ECO:0000256" key="2">
    <source>
        <dbReference type="ARBA" id="ARBA00007079"/>
    </source>
</evidence>
<dbReference type="Pfam" id="PF11744">
    <property type="entry name" value="ALMT"/>
    <property type="match status" value="1"/>
</dbReference>
<feature type="region of interest" description="Disordered" evidence="9">
    <location>
        <begin position="401"/>
        <end position="428"/>
    </location>
</feature>
<feature type="transmembrane region" description="Helical" evidence="10">
    <location>
        <begin position="209"/>
        <end position="231"/>
    </location>
</feature>
<feature type="transmembrane region" description="Helical" evidence="10">
    <location>
        <begin position="93"/>
        <end position="113"/>
    </location>
</feature>
<sequence length="571" mass="62851">MVKENEVPASLEWRVNMPNGSSRILAPESRQTCRFISRLQSLVMGIVLNIRGFLDKAWNLAVNEPKKVVHCLKVGLALSLVSVFYYMRPLYDGVGGNAMWAVMTVVVVFEYTVGSTLYKCVNRAIGTCLAGSLGIGVHWVASQAGDKFEPVILQASVFLLAAAVTFSRFIPTIKARFDYGAMIFILTFSLVSLSGYRVDKLVELAHERVSTIAIGASICICITMILCPVWAGTELHSLISNNLEKLADSLEGYAAENFREDGSKNVHEKDSSKRLQGYKCVLNSKAAEESMANFARWEPAHGKFNFRHPWKQYLKIGASMRSCAYCIETLHGGINSNTETPEFLKKPLNDVCMRLGTSSSKVLKELSSMIKTMKNSTKLDILVDEMNSSVEGLQNALKIFPSYQHTPTPDPATEEAPNGTEEPSLKPSTLSLMEIVQMATLTSLLIEIASRIEGIVEEVKELATQAEFRGQSSKMSKQTQTNLNGNDEGHPFYYGEGQGVHGILLISGFHPVISMNLAEFLPTKFKEITSPTIKGKGVDKGGRCGREGERYSADNSSKSIFSAIMYQNLAT</sequence>
<evidence type="ECO:0000256" key="1">
    <source>
        <dbReference type="ARBA" id="ARBA00004141"/>
    </source>
</evidence>
<feature type="transmembrane region" description="Helical" evidence="10">
    <location>
        <begin position="177"/>
        <end position="197"/>
    </location>
</feature>
<evidence type="ECO:0000256" key="5">
    <source>
        <dbReference type="ARBA" id="ARBA00022989"/>
    </source>
</evidence>
<evidence type="ECO:0000256" key="4">
    <source>
        <dbReference type="ARBA" id="ARBA00022692"/>
    </source>
</evidence>
<evidence type="ECO:0000256" key="8">
    <source>
        <dbReference type="ARBA" id="ARBA00023303"/>
    </source>
</evidence>
<name>A0ABS8T6R4_DATST</name>
<proteinExistence type="inferred from homology"/>
<protein>
    <recommendedName>
        <fullName evidence="13">Aluminum-activated malate transporter 10</fullName>
    </recommendedName>
</protein>
<comment type="subcellular location">
    <subcellularLocation>
        <location evidence="1">Membrane</location>
        <topology evidence="1">Multi-pass membrane protein</topology>
    </subcellularLocation>
</comment>
<evidence type="ECO:0000313" key="12">
    <source>
        <dbReference type="Proteomes" id="UP000823775"/>
    </source>
</evidence>
<evidence type="ECO:0000313" key="11">
    <source>
        <dbReference type="EMBL" id="MCD7466828.1"/>
    </source>
</evidence>
<dbReference type="EMBL" id="JACEIK010001177">
    <property type="protein sequence ID" value="MCD7466828.1"/>
    <property type="molecule type" value="Genomic_DNA"/>
</dbReference>
<gene>
    <name evidence="11" type="ORF">HAX54_003861</name>
</gene>
<keyword evidence="12" id="KW-1185">Reference proteome</keyword>
<keyword evidence="8" id="KW-0407">Ion channel</keyword>
<dbReference type="InterPro" id="IPR020966">
    <property type="entry name" value="ALMT"/>
</dbReference>
<dbReference type="PANTHER" id="PTHR31086">
    <property type="entry name" value="ALUMINUM-ACTIVATED MALATE TRANSPORTER 10"/>
    <property type="match status" value="1"/>
</dbReference>
<dbReference type="Proteomes" id="UP000823775">
    <property type="component" value="Unassembled WGS sequence"/>
</dbReference>
<keyword evidence="4 10" id="KW-0812">Transmembrane</keyword>